<accession>A0A1D8GQ51</accession>
<dbReference type="InterPro" id="IPR001387">
    <property type="entry name" value="Cro/C1-type_HTH"/>
</dbReference>
<feature type="domain" description="HTH cro/C1-type" evidence="2">
    <location>
        <begin position="10"/>
        <end position="64"/>
    </location>
</feature>
<sequence>MDYKSIGKKIRKERIIRNLTLEQLAEILDLSPSYMGLIERGQRGISIETLYKLAIAFDVTTDYLISSDGDEDISEDIFSCNVLYQKILAHIKKYSTEELKFLLEFIELKNKHDSQSSK</sequence>
<dbReference type="Pfam" id="PF01381">
    <property type="entry name" value="HTH_3"/>
    <property type="match status" value="1"/>
</dbReference>
<organism evidence="3 4">
    <name type="scientific">Geosporobacter ferrireducens</name>
    <dbReference type="NCBI Taxonomy" id="1424294"/>
    <lineage>
        <taxon>Bacteria</taxon>
        <taxon>Bacillati</taxon>
        <taxon>Bacillota</taxon>
        <taxon>Clostridia</taxon>
        <taxon>Peptostreptococcales</taxon>
        <taxon>Thermotaleaceae</taxon>
        <taxon>Geosporobacter</taxon>
    </lineage>
</organism>
<dbReference type="Proteomes" id="UP000095743">
    <property type="component" value="Chromosome"/>
</dbReference>
<reference evidence="3 4" key="1">
    <citation type="submission" date="2016-09" db="EMBL/GenBank/DDBJ databases">
        <title>Genomic analysis reveals versatility of anaerobic energy metabolism of Geosporobacter ferrireducens IRF9 of phylum Firmicutes.</title>
        <authorList>
            <person name="Kim S.-J."/>
        </authorList>
    </citation>
    <scope>NUCLEOTIDE SEQUENCE [LARGE SCALE GENOMIC DNA]</scope>
    <source>
        <strain evidence="3 4">IRF9</strain>
    </source>
</reference>
<dbReference type="Gene3D" id="1.10.260.40">
    <property type="entry name" value="lambda repressor-like DNA-binding domains"/>
    <property type="match status" value="1"/>
</dbReference>
<evidence type="ECO:0000313" key="4">
    <source>
        <dbReference type="Proteomes" id="UP000095743"/>
    </source>
</evidence>
<dbReference type="SMART" id="SM00530">
    <property type="entry name" value="HTH_XRE"/>
    <property type="match status" value="1"/>
</dbReference>
<dbReference type="GO" id="GO:0003700">
    <property type="term" value="F:DNA-binding transcription factor activity"/>
    <property type="evidence" value="ECO:0007669"/>
    <property type="project" value="TreeGrafter"/>
</dbReference>
<dbReference type="STRING" id="1424294.Gferi_08655"/>
<dbReference type="KEGG" id="gfe:Gferi_08655"/>
<keyword evidence="1" id="KW-0238">DNA-binding</keyword>
<dbReference type="AlphaFoldDB" id="A0A1D8GQ51"/>
<dbReference type="CDD" id="cd00093">
    <property type="entry name" value="HTH_XRE"/>
    <property type="match status" value="1"/>
</dbReference>
<dbReference type="PANTHER" id="PTHR46797:SF1">
    <property type="entry name" value="METHYLPHOSPHONATE SYNTHASE"/>
    <property type="match status" value="1"/>
</dbReference>
<dbReference type="InterPro" id="IPR050807">
    <property type="entry name" value="TransReg_Diox_bact_type"/>
</dbReference>
<proteinExistence type="predicted"/>
<protein>
    <recommendedName>
        <fullName evidence="2">HTH cro/C1-type domain-containing protein</fullName>
    </recommendedName>
</protein>
<dbReference type="PROSITE" id="PS50943">
    <property type="entry name" value="HTH_CROC1"/>
    <property type="match status" value="1"/>
</dbReference>
<dbReference type="EMBL" id="CP017269">
    <property type="protein sequence ID" value="AOT73050.1"/>
    <property type="molecule type" value="Genomic_DNA"/>
</dbReference>
<name>A0A1D8GQ51_9FIRM</name>
<dbReference type="SUPFAM" id="SSF47413">
    <property type="entry name" value="lambda repressor-like DNA-binding domains"/>
    <property type="match status" value="1"/>
</dbReference>
<dbReference type="PANTHER" id="PTHR46797">
    <property type="entry name" value="HTH-TYPE TRANSCRIPTIONAL REGULATOR"/>
    <property type="match status" value="1"/>
</dbReference>
<dbReference type="GO" id="GO:0003677">
    <property type="term" value="F:DNA binding"/>
    <property type="evidence" value="ECO:0007669"/>
    <property type="project" value="UniProtKB-KW"/>
</dbReference>
<evidence type="ECO:0000256" key="1">
    <source>
        <dbReference type="ARBA" id="ARBA00023125"/>
    </source>
</evidence>
<dbReference type="InterPro" id="IPR010982">
    <property type="entry name" value="Lambda_DNA-bd_dom_sf"/>
</dbReference>
<evidence type="ECO:0000313" key="3">
    <source>
        <dbReference type="EMBL" id="AOT73050.1"/>
    </source>
</evidence>
<dbReference type="GO" id="GO:0005829">
    <property type="term" value="C:cytosol"/>
    <property type="evidence" value="ECO:0007669"/>
    <property type="project" value="TreeGrafter"/>
</dbReference>
<evidence type="ECO:0000259" key="2">
    <source>
        <dbReference type="PROSITE" id="PS50943"/>
    </source>
</evidence>
<gene>
    <name evidence="3" type="ORF">Gferi_08655</name>
</gene>
<keyword evidence="4" id="KW-1185">Reference proteome</keyword>